<comment type="caution">
    <text evidence="5">The sequence shown here is derived from an EMBL/GenBank/DDBJ whole genome shotgun (WGS) entry which is preliminary data.</text>
</comment>
<feature type="compositionally biased region" description="Polar residues" evidence="3">
    <location>
        <begin position="340"/>
        <end position="349"/>
    </location>
</feature>
<sequence>MNLAEVKKLKVAELRARLQQRGLDTKGLKADLVERLMFAIEAETQSAESAEVGDDEGPIRGNEVKQLQDDHVLSVLVADTLTEANRSVPARAVEVTEEVEANTVGTDSAQVRGTPITSSGYTEQSLPVRVPAIAESEAGFPKLPWLKQVKNDAAPCLLETPADSSPCKPDRVEAAATTKPISAGESSSLAREVWRRAGSVLRSESTLAEAKFGQEQQPKSHSQHSSVQSPQNSAPAFIKQASEPGTGAAASPAKRELPQAKSDEKTSASLTGNRETASAAKPKTIVLTQDTEEGKKDFSGDTGKQSHSGAISDNGAAADWSMVVEKGSDDETRSEPETEGQPSEGSVSKGSEPEGKVEEQEQRGLKRSHGERGRGYYEFKEEINYNRAKSPEPEPEGEDEEDVDEGLVQLDAYNCDLHFEVDPDGCSGQPVFSEKFPLLWSGCRLTHGVNRGNVGFEAKFVKKLPVTDLKADDLDTHVLRVGWSVDNSSFQLGEVELSYGYDSRSRKVTAGKEEEFGEHFSEGDVIGCYAVFSDSEVELSFQRNGTPLGMAFCVSQGALAGRALHPHVLCLNCRVSLNLNPAGPPWHPGPSGCTPLAALPPELRVRAPLPPVSKQQCEVLMMVGMPGAGKTHWALAHMAEHPEKRYNLLGTHTILSCMRCASGPGKKEQAIQQATQCLSQLIRIAARKRRNYILDQANVYSSAQRRKLLRFGGFQRRAVVVCPPDEDWKARLEAHQRQEGEEVPEMSLLKVKVSFTLPEQGDYLDEVLFPELPREETEKLLSAYKEEARRLLPSPPKRKKHRSRRNKPPPHALGHPGRNHREWGYGGPRGGYHPRGFGHQPYWGPQRREDYQPYYSHYRTEFDPFYGRNYDPQRYRDYYRQYTREWNQYYQDQGHYGNKSYGYGSYGGFR</sequence>
<dbReference type="GO" id="GO:0003723">
    <property type="term" value="F:RNA binding"/>
    <property type="evidence" value="ECO:0007669"/>
    <property type="project" value="TreeGrafter"/>
</dbReference>
<feature type="region of interest" description="Disordered" evidence="3">
    <location>
        <begin position="210"/>
        <end position="403"/>
    </location>
</feature>
<dbReference type="InterPro" id="IPR003877">
    <property type="entry name" value="SPRY_dom"/>
</dbReference>
<dbReference type="SMART" id="SM00513">
    <property type="entry name" value="SAP"/>
    <property type="match status" value="1"/>
</dbReference>
<feature type="region of interest" description="Disordered" evidence="3">
    <location>
        <begin position="160"/>
        <end position="190"/>
    </location>
</feature>
<dbReference type="InterPro" id="IPR035778">
    <property type="entry name" value="SPRY_hnRNP_U"/>
</dbReference>
<feature type="domain" description="SAP" evidence="4">
    <location>
        <begin position="6"/>
        <end position="40"/>
    </location>
</feature>
<dbReference type="Proteomes" id="UP001046870">
    <property type="component" value="Chromosome 14"/>
</dbReference>
<dbReference type="Pfam" id="PF00622">
    <property type="entry name" value="SPRY"/>
    <property type="match status" value="1"/>
</dbReference>
<dbReference type="Gene3D" id="3.40.50.300">
    <property type="entry name" value="P-loop containing nucleotide triphosphate hydrolases"/>
    <property type="match status" value="1"/>
</dbReference>
<dbReference type="EMBL" id="JAFDVH010000014">
    <property type="protein sequence ID" value="KAG7464437.1"/>
    <property type="molecule type" value="Genomic_DNA"/>
</dbReference>
<dbReference type="InterPro" id="IPR003034">
    <property type="entry name" value="SAP_dom"/>
</dbReference>
<dbReference type="InterPro" id="IPR036361">
    <property type="entry name" value="SAP_dom_sf"/>
</dbReference>
<name>A0A9D3PQC7_MEGAT</name>
<organism evidence="5 6">
    <name type="scientific">Megalops atlanticus</name>
    <name type="common">Tarpon</name>
    <name type="synonym">Clupea gigantea</name>
    <dbReference type="NCBI Taxonomy" id="7932"/>
    <lineage>
        <taxon>Eukaryota</taxon>
        <taxon>Metazoa</taxon>
        <taxon>Chordata</taxon>
        <taxon>Craniata</taxon>
        <taxon>Vertebrata</taxon>
        <taxon>Euteleostomi</taxon>
        <taxon>Actinopterygii</taxon>
        <taxon>Neopterygii</taxon>
        <taxon>Teleostei</taxon>
        <taxon>Elopiformes</taxon>
        <taxon>Megalopidae</taxon>
        <taxon>Megalops</taxon>
    </lineage>
</organism>
<evidence type="ECO:0000256" key="3">
    <source>
        <dbReference type="SAM" id="MobiDB-lite"/>
    </source>
</evidence>
<dbReference type="AlphaFoldDB" id="A0A9D3PQC7"/>
<protein>
    <recommendedName>
        <fullName evidence="4">SAP domain-containing protein</fullName>
    </recommendedName>
</protein>
<evidence type="ECO:0000259" key="4">
    <source>
        <dbReference type="PROSITE" id="PS50800"/>
    </source>
</evidence>
<dbReference type="OrthoDB" id="445357at2759"/>
<dbReference type="SUPFAM" id="SSF49899">
    <property type="entry name" value="Concanavalin A-like lectins/glucanases"/>
    <property type="match status" value="1"/>
</dbReference>
<feature type="compositionally biased region" description="Basic and acidic residues" evidence="3">
    <location>
        <begin position="351"/>
        <end position="392"/>
    </location>
</feature>
<evidence type="ECO:0000313" key="5">
    <source>
        <dbReference type="EMBL" id="KAG7464437.1"/>
    </source>
</evidence>
<feature type="compositionally biased region" description="Acidic residues" evidence="3">
    <location>
        <begin position="393"/>
        <end position="403"/>
    </location>
</feature>
<dbReference type="SUPFAM" id="SSF68906">
    <property type="entry name" value="SAP domain"/>
    <property type="match status" value="1"/>
</dbReference>
<dbReference type="SMART" id="SM00449">
    <property type="entry name" value="SPRY"/>
    <property type="match status" value="1"/>
</dbReference>
<dbReference type="Gene3D" id="2.60.120.920">
    <property type="match status" value="1"/>
</dbReference>
<reference evidence="5" key="1">
    <citation type="submission" date="2021-01" db="EMBL/GenBank/DDBJ databases">
        <authorList>
            <person name="Zahm M."/>
            <person name="Roques C."/>
            <person name="Cabau C."/>
            <person name="Klopp C."/>
            <person name="Donnadieu C."/>
            <person name="Jouanno E."/>
            <person name="Lampietro C."/>
            <person name="Louis A."/>
            <person name="Herpin A."/>
            <person name="Echchiki A."/>
            <person name="Berthelot C."/>
            <person name="Parey E."/>
            <person name="Roest-Crollius H."/>
            <person name="Braasch I."/>
            <person name="Postlethwait J."/>
            <person name="Bobe J."/>
            <person name="Montfort J."/>
            <person name="Bouchez O."/>
            <person name="Begum T."/>
            <person name="Mejri S."/>
            <person name="Adams A."/>
            <person name="Chen W.-J."/>
            <person name="Guiguen Y."/>
        </authorList>
    </citation>
    <scope>NUCLEOTIDE SEQUENCE</scope>
    <source>
        <strain evidence="5">YG-15Mar2019-1</strain>
        <tissue evidence="5">Brain</tissue>
    </source>
</reference>
<evidence type="ECO:0000313" key="6">
    <source>
        <dbReference type="Proteomes" id="UP001046870"/>
    </source>
</evidence>
<evidence type="ECO:0000256" key="2">
    <source>
        <dbReference type="ARBA" id="ARBA00023242"/>
    </source>
</evidence>
<feature type="compositionally biased region" description="Low complexity" evidence="3">
    <location>
        <begin position="214"/>
        <end position="233"/>
    </location>
</feature>
<evidence type="ECO:0000256" key="1">
    <source>
        <dbReference type="ARBA" id="ARBA00004123"/>
    </source>
</evidence>
<feature type="compositionally biased region" description="Polar residues" evidence="3">
    <location>
        <begin position="267"/>
        <end position="276"/>
    </location>
</feature>
<dbReference type="PANTHER" id="PTHR12381:SF66">
    <property type="entry name" value="HETEROGENEOUS NUCLEAR RIBONUCLEOPROTEIN U-LIKE PROTEIN 2"/>
    <property type="match status" value="1"/>
</dbReference>
<comment type="subcellular location">
    <subcellularLocation>
        <location evidence="1">Nucleus</location>
    </subcellularLocation>
</comment>
<feature type="compositionally biased region" description="Basic and acidic residues" evidence="3">
    <location>
        <begin position="326"/>
        <end position="336"/>
    </location>
</feature>
<keyword evidence="2" id="KW-0539">Nucleus</keyword>
<dbReference type="PANTHER" id="PTHR12381">
    <property type="entry name" value="HETEROGENEOUS NUCLEAR RIBONUCLEOPROTEIN U FAMILY MEMBER"/>
    <property type="match status" value="1"/>
</dbReference>
<accession>A0A9D3PQC7</accession>
<feature type="compositionally biased region" description="Basic residues" evidence="3">
    <location>
        <begin position="796"/>
        <end position="808"/>
    </location>
</feature>
<keyword evidence="6" id="KW-1185">Reference proteome</keyword>
<feature type="compositionally biased region" description="Basic and acidic residues" evidence="3">
    <location>
        <begin position="253"/>
        <end position="266"/>
    </location>
</feature>
<feature type="compositionally biased region" description="Polar residues" evidence="3">
    <location>
        <begin position="302"/>
        <end position="311"/>
    </location>
</feature>
<feature type="region of interest" description="Disordered" evidence="3">
    <location>
        <begin position="787"/>
        <end position="820"/>
    </location>
</feature>
<dbReference type="InterPro" id="IPR013320">
    <property type="entry name" value="ConA-like_dom_sf"/>
</dbReference>
<dbReference type="Gene3D" id="1.10.720.30">
    <property type="entry name" value="SAP domain"/>
    <property type="match status" value="1"/>
</dbReference>
<dbReference type="InterPro" id="IPR027417">
    <property type="entry name" value="P-loop_NTPase"/>
</dbReference>
<dbReference type="Pfam" id="PF02037">
    <property type="entry name" value="SAP"/>
    <property type="match status" value="1"/>
</dbReference>
<dbReference type="CDD" id="cd12884">
    <property type="entry name" value="SPRY_hnRNP"/>
    <property type="match status" value="1"/>
</dbReference>
<gene>
    <name evidence="5" type="ORF">MATL_G00165610</name>
</gene>
<proteinExistence type="predicted"/>
<dbReference type="InterPro" id="IPR043136">
    <property type="entry name" value="B30.2/SPRY_sf"/>
</dbReference>
<dbReference type="PROSITE" id="PS50800">
    <property type="entry name" value="SAP"/>
    <property type="match status" value="1"/>
</dbReference>
<dbReference type="Pfam" id="PF13671">
    <property type="entry name" value="AAA_33"/>
    <property type="match status" value="1"/>
</dbReference>
<dbReference type="GO" id="GO:0005634">
    <property type="term" value="C:nucleus"/>
    <property type="evidence" value="ECO:0007669"/>
    <property type="project" value="UniProtKB-SubCell"/>
</dbReference>
<dbReference type="GO" id="GO:0000380">
    <property type="term" value="P:alternative mRNA splicing, via spliceosome"/>
    <property type="evidence" value="ECO:0007669"/>
    <property type="project" value="TreeGrafter"/>
</dbReference>
<dbReference type="SUPFAM" id="SSF52540">
    <property type="entry name" value="P-loop containing nucleoside triphosphate hydrolases"/>
    <property type="match status" value="1"/>
</dbReference>